<name>A0A7W6JXD0_9SPHN</name>
<dbReference type="Proteomes" id="UP000557392">
    <property type="component" value="Unassembled WGS sequence"/>
</dbReference>
<evidence type="ECO:0000313" key="2">
    <source>
        <dbReference type="Proteomes" id="UP000557392"/>
    </source>
</evidence>
<sequence>MTATQFSLGGLLRRAGLSTEPGGSRHGPCDARIARALAEFRNHGHRSVRMLDLDCADGGRLLRAAEKARELGFVSIEGRGVSLWTAGVRHARWQAELAAHPSTDLHFEIAEPIAALASEHDGAADLIFLSEAMPYPCSPLGGALARLGGKVLAEG</sequence>
<comment type="caution">
    <text evidence="1">The sequence shown here is derived from an EMBL/GenBank/DDBJ whole genome shotgun (WGS) entry which is preliminary data.</text>
</comment>
<dbReference type="EMBL" id="JACIEH010000005">
    <property type="protein sequence ID" value="MBB4101260.1"/>
    <property type="molecule type" value="Genomic_DNA"/>
</dbReference>
<evidence type="ECO:0008006" key="3">
    <source>
        <dbReference type="Google" id="ProtNLM"/>
    </source>
</evidence>
<reference evidence="1 2" key="1">
    <citation type="submission" date="2020-08" db="EMBL/GenBank/DDBJ databases">
        <title>Genomic Encyclopedia of Type Strains, Phase IV (KMG-IV): sequencing the most valuable type-strain genomes for metagenomic binning, comparative biology and taxonomic classification.</title>
        <authorList>
            <person name="Goeker M."/>
        </authorList>
    </citation>
    <scope>NUCLEOTIDE SEQUENCE [LARGE SCALE GENOMIC DNA]</scope>
    <source>
        <strain evidence="1 2">DSM 101806</strain>
    </source>
</reference>
<gene>
    <name evidence="1" type="ORF">GGR46_004850</name>
</gene>
<dbReference type="AlphaFoldDB" id="A0A7W6JXD0"/>
<protein>
    <recommendedName>
        <fullName evidence="3">Class I SAM-dependent methyltransferase</fullName>
    </recommendedName>
</protein>
<proteinExistence type="predicted"/>
<dbReference type="RefSeq" id="WP_184000604.1">
    <property type="nucleotide sequence ID" value="NZ_JACIEH010000005.1"/>
</dbReference>
<organism evidence="1 2">
    <name type="scientific">Sphingomonas kyeonggiensis</name>
    <dbReference type="NCBI Taxonomy" id="1268553"/>
    <lineage>
        <taxon>Bacteria</taxon>
        <taxon>Pseudomonadati</taxon>
        <taxon>Pseudomonadota</taxon>
        <taxon>Alphaproteobacteria</taxon>
        <taxon>Sphingomonadales</taxon>
        <taxon>Sphingomonadaceae</taxon>
        <taxon>Sphingomonas</taxon>
    </lineage>
</organism>
<accession>A0A7W6JXD0</accession>
<keyword evidence="2" id="KW-1185">Reference proteome</keyword>
<evidence type="ECO:0000313" key="1">
    <source>
        <dbReference type="EMBL" id="MBB4101260.1"/>
    </source>
</evidence>